<keyword evidence="3" id="KW-1185">Reference proteome</keyword>
<dbReference type="Proteomes" id="UP000649114">
    <property type="component" value="Unassembled WGS sequence"/>
</dbReference>
<organism evidence="2 4">
    <name type="scientific">Aspergillus lentulus</name>
    <dbReference type="NCBI Taxonomy" id="293939"/>
    <lineage>
        <taxon>Eukaryota</taxon>
        <taxon>Fungi</taxon>
        <taxon>Dikarya</taxon>
        <taxon>Ascomycota</taxon>
        <taxon>Pezizomycotina</taxon>
        <taxon>Eurotiomycetes</taxon>
        <taxon>Eurotiomycetidae</taxon>
        <taxon>Eurotiales</taxon>
        <taxon>Aspergillaceae</taxon>
        <taxon>Aspergillus</taxon>
        <taxon>Aspergillus subgen. Fumigati</taxon>
    </lineage>
</organism>
<evidence type="ECO:0000313" key="3">
    <source>
        <dbReference type="Proteomes" id="UP000465220"/>
    </source>
</evidence>
<comment type="caution">
    <text evidence="2">The sequence shown here is derived from an EMBL/GenBank/DDBJ whole genome shotgun (WGS) entry which is preliminary data.</text>
</comment>
<accession>A0AAN5YU61</accession>
<reference evidence="2" key="1">
    <citation type="journal article" date="2020" name="bioRxiv">
        <title>Genomic and phenotypic heterogeneity of clinical isolates of the human pathogens Aspergillus fumigatus, Aspergillus lentulus and Aspergillus fumigatiaffinis.</title>
        <authorList>
            <person name="dos Santos R.A.C."/>
            <person name="Steenwyk J.L."/>
            <person name="Rivero-Menendez O."/>
            <person name="Mead M.E."/>
            <person name="Silva L.P."/>
            <person name="Bastos R.W."/>
            <person name="Alastruey-Izquierdo A."/>
            <person name="Goldman G.H."/>
            <person name="Rokas A."/>
        </authorList>
    </citation>
    <scope>NUCLEOTIDE SEQUENCE</scope>
    <source>
        <strain evidence="2">CNM-CM8927</strain>
    </source>
</reference>
<dbReference type="EMBL" id="JAAAPU010000010">
    <property type="protein sequence ID" value="KAF4208367.1"/>
    <property type="molecule type" value="Genomic_DNA"/>
</dbReference>
<name>A0AAN5YU61_ASPLE</name>
<sequence>MKICCLHSADEGMEAGAEDPEDVGRNPGLFTNQHTFENKYIYKATAKAQIDEAVDHILSLSGFESLSVEELDFVLSRCFQLAKSSIKLGTRQAKQADSVKSFGEPRSWRLVSQKSTASSNGTSMVTFQFARQAHNE</sequence>
<dbReference type="EMBL" id="BLKI01000008">
    <property type="protein sequence ID" value="GFF67172.1"/>
    <property type="molecule type" value="Genomic_DNA"/>
</dbReference>
<protein>
    <submittedName>
        <fullName evidence="2">Uncharacterized protein</fullName>
    </submittedName>
</protein>
<proteinExistence type="predicted"/>
<dbReference type="AlphaFoldDB" id="A0AAN5YU61"/>
<reference evidence="1 3" key="2">
    <citation type="submission" date="2020-01" db="EMBL/GenBank/DDBJ databases">
        <title>Draft genome sequence of Aspergillus lentulus IFM 60648.</title>
        <authorList>
            <person name="Takahashi H."/>
            <person name="Yaguchi T."/>
        </authorList>
    </citation>
    <scope>NUCLEOTIDE SEQUENCE [LARGE SCALE GENOMIC DNA]</scope>
    <source>
        <strain evidence="1 3">IFM 60648</strain>
    </source>
</reference>
<gene>
    <name evidence="2" type="ORF">CNMCM8927_000363</name>
    <name evidence="1" type="ORF">IFM60648_02174</name>
</gene>
<dbReference type="Proteomes" id="UP000465220">
    <property type="component" value="Unassembled WGS sequence"/>
</dbReference>
<evidence type="ECO:0000313" key="2">
    <source>
        <dbReference type="EMBL" id="KAF4208367.1"/>
    </source>
</evidence>
<reference evidence="2" key="3">
    <citation type="submission" date="2020-04" db="EMBL/GenBank/DDBJ databases">
        <authorList>
            <person name="Santos R.A.C."/>
            <person name="Steenwyk J.L."/>
            <person name="Rivero-Menendez O."/>
            <person name="Mead M.E."/>
            <person name="Silva L.P."/>
            <person name="Bastos R.W."/>
            <person name="Alastruey-Izquierdo A."/>
            <person name="Goldman G.H."/>
            <person name="Rokas A."/>
        </authorList>
    </citation>
    <scope>NUCLEOTIDE SEQUENCE</scope>
    <source>
        <strain evidence="2">CNM-CM8927</strain>
    </source>
</reference>
<evidence type="ECO:0000313" key="4">
    <source>
        <dbReference type="Proteomes" id="UP000649114"/>
    </source>
</evidence>
<evidence type="ECO:0000313" key="1">
    <source>
        <dbReference type="EMBL" id="GFF67172.1"/>
    </source>
</evidence>